<comment type="caution">
    <text evidence="1">The sequence shown here is derived from an EMBL/GenBank/DDBJ whole genome shotgun (WGS) entry which is preliminary data.</text>
</comment>
<name>A0A0F9R8H6_9ZZZZ</name>
<dbReference type="EMBL" id="LAZR01001078">
    <property type="protein sequence ID" value="KKN51134.1"/>
    <property type="molecule type" value="Genomic_DNA"/>
</dbReference>
<reference evidence="1" key="1">
    <citation type="journal article" date="2015" name="Nature">
        <title>Complex archaea that bridge the gap between prokaryotes and eukaryotes.</title>
        <authorList>
            <person name="Spang A."/>
            <person name="Saw J.H."/>
            <person name="Jorgensen S.L."/>
            <person name="Zaremba-Niedzwiedzka K."/>
            <person name="Martijn J."/>
            <person name="Lind A.E."/>
            <person name="van Eijk R."/>
            <person name="Schleper C."/>
            <person name="Guy L."/>
            <person name="Ettema T.J."/>
        </authorList>
    </citation>
    <scope>NUCLEOTIDE SEQUENCE</scope>
</reference>
<organism evidence="1">
    <name type="scientific">marine sediment metagenome</name>
    <dbReference type="NCBI Taxonomy" id="412755"/>
    <lineage>
        <taxon>unclassified sequences</taxon>
        <taxon>metagenomes</taxon>
        <taxon>ecological metagenomes</taxon>
    </lineage>
</organism>
<gene>
    <name evidence="1" type="ORF">LCGC14_0625980</name>
</gene>
<evidence type="ECO:0000313" key="1">
    <source>
        <dbReference type="EMBL" id="KKN51134.1"/>
    </source>
</evidence>
<dbReference type="AlphaFoldDB" id="A0A0F9R8H6"/>
<protein>
    <submittedName>
        <fullName evidence="1">Uncharacterized protein</fullName>
    </submittedName>
</protein>
<accession>A0A0F9R8H6</accession>
<sequence>MGYTHYWELKKDSPELSKGRMKDVNKVMRQYEDIVRYENSNIKKPIITNTLIRFNGIGEDGHETFYFETPPKEEKHQQFKDGFLFNFCKTARKPYDIVVCKLLLILKAELQDNMRLSSDGFSNSYVAFDGEWNKAIWDVKQMGYKINAIAYSRYKGDSPYVDCEIKSITKEE</sequence>
<proteinExistence type="predicted"/>